<evidence type="ECO:0000313" key="2">
    <source>
        <dbReference type="Proteomes" id="UP000070260"/>
    </source>
</evidence>
<keyword evidence="1" id="KW-0614">Plasmid</keyword>
<dbReference type="AlphaFoldDB" id="A0A140GR94"/>
<organism evidence="1 2">
    <name type="scientific">Clostridium perfringens</name>
    <dbReference type="NCBI Taxonomy" id="1502"/>
    <lineage>
        <taxon>Bacteria</taxon>
        <taxon>Bacillati</taxon>
        <taxon>Bacillota</taxon>
        <taxon>Clostridia</taxon>
        <taxon>Eubacteriales</taxon>
        <taxon>Clostridiaceae</taxon>
        <taxon>Clostridium</taxon>
    </lineage>
</organism>
<geneLocation type="plasmid" evidence="1 2">
    <name>pJFP838A</name>
</geneLocation>
<dbReference type="PATRIC" id="fig|1502.177.peg.3344"/>
<name>A0A140GR94_CLOPF</name>
<sequence>MNKYIVTDIYGEINLGDFKLIPNEIYLSNESCIPNDKSLSEEEQLYIVPVINEKTGEQYFVTQSEFEDFFVKTSL</sequence>
<accession>A0A140GR94</accession>
<gene>
    <name evidence="1" type="ORF">JFP838_pA0137</name>
</gene>
<dbReference type="EMBL" id="CP013615">
    <property type="protein sequence ID" value="AMN31053.1"/>
    <property type="molecule type" value="Genomic_DNA"/>
</dbReference>
<proteinExistence type="predicted"/>
<protein>
    <submittedName>
        <fullName evidence="1">Uncharacterized protein</fullName>
    </submittedName>
</protein>
<reference evidence="1 2" key="1">
    <citation type="journal article" date="2016" name="PLoS ONE">
        <title>Plasmid Characterization and Chromosome Analysis of Two netF+ Clostridium perfringens Isolates Associated with Foal and Canine Necrotizing Enteritis.</title>
        <authorList>
            <person name="Mehdizadeh Gohari I."/>
            <person name="Kropinski A.M."/>
            <person name="Weese S.J."/>
            <person name="Parreira V.R."/>
            <person name="Whitehead A.E."/>
            <person name="Boerlin P."/>
            <person name="Prescott J.F."/>
        </authorList>
    </citation>
    <scope>NUCLEOTIDE SEQUENCE [LARGE SCALE GENOMIC DNA]</scope>
    <source>
        <strain evidence="1 2">JP838</strain>
        <plasmid evidence="2">Plasmid pJFP838A</plasmid>
    </source>
</reference>
<evidence type="ECO:0000313" key="1">
    <source>
        <dbReference type="EMBL" id="AMN31053.1"/>
    </source>
</evidence>
<dbReference type="Proteomes" id="UP000070260">
    <property type="component" value="Plasmid pJFP838A"/>
</dbReference>
<dbReference type="RefSeq" id="WP_061429659.1">
    <property type="nucleotide sequence ID" value="NZ_CATNZX010000001.1"/>
</dbReference>